<dbReference type="AlphaFoldDB" id="A0A0B7H1S8"/>
<dbReference type="HAMAP" id="MF_00227">
    <property type="entry name" value="RNase_P"/>
    <property type="match status" value="1"/>
</dbReference>
<organism evidence="9 10">
    <name type="scientific">Capnocytophaga cynodegmi</name>
    <dbReference type="NCBI Taxonomy" id="28189"/>
    <lineage>
        <taxon>Bacteria</taxon>
        <taxon>Pseudomonadati</taxon>
        <taxon>Bacteroidota</taxon>
        <taxon>Flavobacteriia</taxon>
        <taxon>Flavobacteriales</taxon>
        <taxon>Flavobacteriaceae</taxon>
        <taxon>Capnocytophaga</taxon>
    </lineage>
</organism>
<dbReference type="Proteomes" id="UP000038055">
    <property type="component" value="Unassembled WGS sequence"/>
</dbReference>
<dbReference type="InterPro" id="IPR000100">
    <property type="entry name" value="RNase_P"/>
</dbReference>
<dbReference type="InterPro" id="IPR020568">
    <property type="entry name" value="Ribosomal_Su5_D2-typ_SF"/>
</dbReference>
<evidence type="ECO:0000256" key="1">
    <source>
        <dbReference type="ARBA" id="ARBA00002663"/>
    </source>
</evidence>
<keyword evidence="6 7" id="KW-0694">RNA-binding</keyword>
<keyword evidence="10" id="KW-1185">Reference proteome</keyword>
<dbReference type="GO" id="GO:0042781">
    <property type="term" value="F:3'-tRNA processing endoribonuclease activity"/>
    <property type="evidence" value="ECO:0007669"/>
    <property type="project" value="TreeGrafter"/>
</dbReference>
<evidence type="ECO:0000256" key="4">
    <source>
        <dbReference type="ARBA" id="ARBA00022759"/>
    </source>
</evidence>
<sequence>MSKSNNFSFPKSEKLCKLKYIQQLFSEGKSVQNYPLKMIYFPLENDLESQFQVLISVPKRQFKKAVHRNRIKRLIRESYRLQKHFLSEVTSEKYVLALIFTGKEMADYQTIYKGVSVCFEKFGKAILPE</sequence>
<keyword evidence="3 7" id="KW-0540">Nuclease</keyword>
<dbReference type="EC" id="3.1.26.5" evidence="7 8"/>
<keyword evidence="4 7" id="KW-0255">Endonuclease</keyword>
<evidence type="ECO:0000313" key="10">
    <source>
        <dbReference type="Proteomes" id="UP000038055"/>
    </source>
</evidence>
<dbReference type="InterPro" id="IPR014721">
    <property type="entry name" value="Ribsml_uS5_D2-typ_fold_subgr"/>
</dbReference>
<dbReference type="NCBIfam" id="TIGR00188">
    <property type="entry name" value="rnpA"/>
    <property type="match status" value="1"/>
</dbReference>
<evidence type="ECO:0000256" key="2">
    <source>
        <dbReference type="ARBA" id="ARBA00022694"/>
    </source>
</evidence>
<comment type="similarity">
    <text evidence="7">Belongs to the RnpA family.</text>
</comment>
<evidence type="ECO:0000256" key="3">
    <source>
        <dbReference type="ARBA" id="ARBA00022722"/>
    </source>
</evidence>
<dbReference type="SUPFAM" id="SSF54211">
    <property type="entry name" value="Ribosomal protein S5 domain 2-like"/>
    <property type="match status" value="1"/>
</dbReference>
<dbReference type="GO" id="GO:0000049">
    <property type="term" value="F:tRNA binding"/>
    <property type="evidence" value="ECO:0007669"/>
    <property type="project" value="UniProtKB-UniRule"/>
</dbReference>
<evidence type="ECO:0000256" key="5">
    <source>
        <dbReference type="ARBA" id="ARBA00022801"/>
    </source>
</evidence>
<dbReference type="GO" id="GO:0001682">
    <property type="term" value="P:tRNA 5'-leader removal"/>
    <property type="evidence" value="ECO:0007669"/>
    <property type="project" value="UniProtKB-UniRule"/>
</dbReference>
<evidence type="ECO:0000313" key="9">
    <source>
        <dbReference type="EMBL" id="CEN33320.1"/>
    </source>
</evidence>
<dbReference type="GO" id="GO:0004526">
    <property type="term" value="F:ribonuclease P activity"/>
    <property type="evidence" value="ECO:0007669"/>
    <property type="project" value="UniProtKB-UniRule"/>
</dbReference>
<keyword evidence="5 7" id="KW-0378">Hydrolase</keyword>
<proteinExistence type="inferred from homology"/>
<accession>A0A0B7H1S8</accession>
<dbReference type="EMBL" id="CDOD01000008">
    <property type="protein sequence ID" value="CEN33320.1"/>
    <property type="molecule type" value="Genomic_DNA"/>
</dbReference>
<dbReference type="RefSeq" id="WP_041990792.1">
    <property type="nucleotide sequence ID" value="NZ_CDOD01000008.1"/>
</dbReference>
<dbReference type="Gene3D" id="3.30.230.10">
    <property type="match status" value="1"/>
</dbReference>
<dbReference type="GO" id="GO:0030677">
    <property type="term" value="C:ribonuclease P complex"/>
    <property type="evidence" value="ECO:0007669"/>
    <property type="project" value="TreeGrafter"/>
</dbReference>
<reference evidence="10" key="1">
    <citation type="submission" date="2015-01" db="EMBL/GenBank/DDBJ databases">
        <authorList>
            <person name="MANFREDI Pablo"/>
        </authorList>
    </citation>
    <scope>NUCLEOTIDE SEQUENCE [LARGE SCALE GENOMIC DNA]</scope>
    <source>
        <strain evidence="10">Ccyn2B</strain>
    </source>
</reference>
<comment type="subunit">
    <text evidence="7">Consists of a catalytic RNA component (M1 or rnpB) and a protein subunit.</text>
</comment>
<dbReference type="PANTHER" id="PTHR33992:SF1">
    <property type="entry name" value="RIBONUCLEASE P PROTEIN COMPONENT"/>
    <property type="match status" value="1"/>
</dbReference>
<evidence type="ECO:0000256" key="7">
    <source>
        <dbReference type="HAMAP-Rule" id="MF_00227"/>
    </source>
</evidence>
<evidence type="ECO:0000256" key="8">
    <source>
        <dbReference type="NCBIfam" id="TIGR00188"/>
    </source>
</evidence>
<name>A0A0B7H1S8_9FLAO</name>
<dbReference type="InterPro" id="IPR020539">
    <property type="entry name" value="RNase_P_CS"/>
</dbReference>
<comment type="catalytic activity">
    <reaction evidence="7">
        <text>Endonucleolytic cleavage of RNA, removing 5'-extranucleotides from tRNA precursor.</text>
        <dbReference type="EC" id="3.1.26.5"/>
    </reaction>
</comment>
<dbReference type="STRING" id="28189.CCYN74_30057"/>
<dbReference type="PROSITE" id="PS00648">
    <property type="entry name" value="RIBONUCLEASE_P"/>
    <property type="match status" value="1"/>
</dbReference>
<gene>
    <name evidence="7 9" type="primary">rnpA</name>
    <name evidence="9" type="ORF">CCYN2B_160013</name>
</gene>
<comment type="function">
    <text evidence="1 7">RNaseP catalyzes the removal of the 5'-leader sequence from pre-tRNA to produce the mature 5'-terminus. It can also cleave other RNA substrates such as 4.5S RNA. The protein component plays an auxiliary but essential role in vivo by binding to the 5'-leader sequence and broadening the substrate specificity of the ribozyme.</text>
</comment>
<protein>
    <recommendedName>
        <fullName evidence="7 8">Ribonuclease P protein component</fullName>
        <shortName evidence="7">RNase P protein</shortName>
        <shortName evidence="7">RNaseP protein</shortName>
        <ecNumber evidence="7 8">3.1.26.5</ecNumber>
    </recommendedName>
    <alternativeName>
        <fullName evidence="7">Protein C5</fullName>
    </alternativeName>
</protein>
<keyword evidence="2 7" id="KW-0819">tRNA processing</keyword>
<evidence type="ECO:0000256" key="6">
    <source>
        <dbReference type="ARBA" id="ARBA00022884"/>
    </source>
</evidence>
<dbReference type="eggNOG" id="COG0594">
    <property type="taxonomic scope" value="Bacteria"/>
</dbReference>
<dbReference type="Pfam" id="PF00825">
    <property type="entry name" value="Ribonuclease_P"/>
    <property type="match status" value="1"/>
</dbReference>
<dbReference type="PANTHER" id="PTHR33992">
    <property type="entry name" value="RIBONUCLEASE P PROTEIN COMPONENT"/>
    <property type="match status" value="1"/>
</dbReference>